<dbReference type="PANTHER" id="PTHR24422:SF8">
    <property type="entry name" value="CHEMOTAXIS PROTEIN"/>
    <property type="match status" value="1"/>
</dbReference>
<dbReference type="Proteomes" id="UP000708576">
    <property type="component" value="Unassembled WGS sequence"/>
</dbReference>
<evidence type="ECO:0000313" key="3">
    <source>
        <dbReference type="Proteomes" id="UP000708576"/>
    </source>
</evidence>
<feature type="domain" description="CheR-type methyltransferase" evidence="1">
    <location>
        <begin position="1"/>
        <end position="283"/>
    </location>
</feature>
<dbReference type="InterPro" id="IPR050903">
    <property type="entry name" value="Bact_Chemotaxis_MeTrfase"/>
</dbReference>
<dbReference type="EMBL" id="JAGUCO010000001">
    <property type="protein sequence ID" value="MBS2096826.1"/>
    <property type="molecule type" value="Genomic_DNA"/>
</dbReference>
<proteinExistence type="predicted"/>
<dbReference type="InterPro" id="IPR000780">
    <property type="entry name" value="CheR_MeTrfase"/>
</dbReference>
<dbReference type="PRINTS" id="PR00996">
    <property type="entry name" value="CHERMTFRASE"/>
</dbReference>
<dbReference type="PROSITE" id="PS50123">
    <property type="entry name" value="CHER"/>
    <property type="match status" value="1"/>
</dbReference>
<dbReference type="Pfam" id="PF01739">
    <property type="entry name" value="CheR"/>
    <property type="match status" value="1"/>
</dbReference>
<evidence type="ECO:0000259" key="1">
    <source>
        <dbReference type="PROSITE" id="PS50123"/>
    </source>
</evidence>
<organism evidence="2 3">
    <name type="scientific">Carboxylicivirga linearis</name>
    <dbReference type="NCBI Taxonomy" id="1628157"/>
    <lineage>
        <taxon>Bacteria</taxon>
        <taxon>Pseudomonadati</taxon>
        <taxon>Bacteroidota</taxon>
        <taxon>Bacteroidia</taxon>
        <taxon>Marinilabiliales</taxon>
        <taxon>Marinilabiliaceae</taxon>
        <taxon>Carboxylicivirga</taxon>
    </lineage>
</organism>
<dbReference type="PANTHER" id="PTHR24422">
    <property type="entry name" value="CHEMOTAXIS PROTEIN METHYLTRANSFERASE"/>
    <property type="match status" value="1"/>
</dbReference>
<dbReference type="SUPFAM" id="SSF53335">
    <property type="entry name" value="S-adenosyl-L-methionine-dependent methyltransferases"/>
    <property type="match status" value="1"/>
</dbReference>
<dbReference type="InterPro" id="IPR029063">
    <property type="entry name" value="SAM-dependent_MTases_sf"/>
</dbReference>
<keyword evidence="3" id="KW-1185">Reference proteome</keyword>
<name>A0ABS5JQS7_9BACT</name>
<dbReference type="Gene3D" id="3.40.50.150">
    <property type="entry name" value="Vaccinia Virus protein VP39"/>
    <property type="match status" value="1"/>
</dbReference>
<dbReference type="SMART" id="SM00138">
    <property type="entry name" value="MeTrc"/>
    <property type="match status" value="1"/>
</dbReference>
<dbReference type="InterPro" id="IPR022642">
    <property type="entry name" value="CheR_C"/>
</dbReference>
<protein>
    <submittedName>
        <fullName evidence="2">Protein-glutamate O-methyltransferase CheR</fullName>
    </submittedName>
</protein>
<accession>A0ABS5JQS7</accession>
<dbReference type="RefSeq" id="WP_212212303.1">
    <property type="nucleotide sequence ID" value="NZ_JAGUCO010000001.1"/>
</dbReference>
<comment type="caution">
    <text evidence="2">The sequence shown here is derived from an EMBL/GenBank/DDBJ whole genome shotgun (WGS) entry which is preliminary data.</text>
</comment>
<sequence>MVGETAFREYLNELKKHTPYDFSEYSDNSIHRRIRKILKDYDLTMQQLLERTKTDEDFVEKVVEEITVNTTELFRDPEIWTNIYDKIFAGVKSKKTINIWHAGCSSGMEVYSNLIIMSELGLLDRIKVYGTDINARMVRQAKSGKYALKFNLEQLQAFNKSLKKKPIQGISEIDFTKYFEFHEEEDVLIVKDFLRKVPWFVKHDLVQEEIPFYNKFDIVFCRNVLIYFNASLQSKLFKRFHDQMYPGAFLLLGNHENMSGFYKTKFSKNGPLFVKNNSFHFKY</sequence>
<evidence type="ECO:0000313" key="2">
    <source>
        <dbReference type="EMBL" id="MBS2096826.1"/>
    </source>
</evidence>
<gene>
    <name evidence="2" type="ORF">KEM10_00965</name>
</gene>
<reference evidence="2 3" key="1">
    <citation type="journal article" date="2015" name="Int. J. Syst. Evol. Microbiol.">
        <title>Carboxylicivirga linearis sp. nov., isolated from a sea cucumber culture pond.</title>
        <authorList>
            <person name="Wang F.Q."/>
            <person name="Zhou Y.X."/>
            <person name="Lin X.Z."/>
            <person name="Chen G.J."/>
            <person name="Du Z.J."/>
        </authorList>
    </citation>
    <scope>NUCLEOTIDE SEQUENCE [LARGE SCALE GENOMIC DNA]</scope>
    <source>
        <strain evidence="2 3">FB218</strain>
    </source>
</reference>